<dbReference type="Proteomes" id="UP000253752">
    <property type="component" value="Unassembled WGS sequence"/>
</dbReference>
<evidence type="ECO:0000259" key="1">
    <source>
        <dbReference type="Pfam" id="PF00501"/>
    </source>
</evidence>
<dbReference type="InterPro" id="IPR042099">
    <property type="entry name" value="ANL_N_sf"/>
</dbReference>
<dbReference type="AlphaFoldDB" id="A0A369NS65"/>
<dbReference type="GO" id="GO:0016874">
    <property type="term" value="F:ligase activity"/>
    <property type="evidence" value="ECO:0007669"/>
    <property type="project" value="UniProtKB-KW"/>
</dbReference>
<evidence type="ECO:0000313" key="7">
    <source>
        <dbReference type="EMBL" id="RDC41097.1"/>
    </source>
</evidence>
<dbReference type="Proteomes" id="UP000253915">
    <property type="component" value="Unassembled WGS sequence"/>
</dbReference>
<dbReference type="Pfam" id="PF00501">
    <property type="entry name" value="AMP-binding"/>
    <property type="match status" value="1"/>
</dbReference>
<gene>
    <name evidence="7" type="ORF">C1853_03100</name>
    <name evidence="6" type="ORF">C1871_05600</name>
    <name evidence="5" type="ORF">C1872_06820</name>
    <name evidence="4" type="ORF">C1875_09465</name>
    <name evidence="8" type="ORF">FIC87_01455</name>
    <name evidence="3" type="ORF">GO726_05540</name>
</gene>
<dbReference type="PANTHER" id="PTHR43845:SF1">
    <property type="entry name" value="BLR5969 PROTEIN"/>
    <property type="match status" value="1"/>
</dbReference>
<dbReference type="EMBL" id="WPOM01000008">
    <property type="protein sequence ID" value="MVN32630.1"/>
    <property type="molecule type" value="Genomic_DNA"/>
</dbReference>
<dbReference type="PANTHER" id="PTHR43845">
    <property type="entry name" value="BLR5969 PROTEIN"/>
    <property type="match status" value="1"/>
</dbReference>
<dbReference type="EMBL" id="PPTU01000013">
    <property type="protein sequence ID" value="RDB69600.1"/>
    <property type="molecule type" value="Genomic_DNA"/>
</dbReference>
<dbReference type="Proteomes" id="UP000253970">
    <property type="component" value="Unassembled WGS sequence"/>
</dbReference>
<dbReference type="InterPro" id="IPR045851">
    <property type="entry name" value="AMP-bd_C_sf"/>
</dbReference>
<comment type="caution">
    <text evidence="6">The sequence shown here is derived from an EMBL/GenBank/DDBJ whole genome shotgun (WGS) entry which is preliminary data.</text>
</comment>
<dbReference type="Pfam" id="PF14535">
    <property type="entry name" value="AMP-binding_C_2"/>
    <property type="match status" value="1"/>
</dbReference>
<dbReference type="Proteomes" id="UP000436429">
    <property type="component" value="Unassembled WGS sequence"/>
</dbReference>
<dbReference type="RefSeq" id="WP_009306018.1">
    <property type="nucleotide sequence ID" value="NZ_AP025575.1"/>
</dbReference>
<accession>A0A369NS65</accession>
<evidence type="ECO:0000313" key="3">
    <source>
        <dbReference type="EMBL" id="MVN32630.1"/>
    </source>
</evidence>
<dbReference type="Gene3D" id="3.40.50.12780">
    <property type="entry name" value="N-terminal domain of ligase-like"/>
    <property type="match status" value="1"/>
</dbReference>
<keyword evidence="6" id="KW-0436">Ligase</keyword>
<evidence type="ECO:0000259" key="2">
    <source>
        <dbReference type="Pfam" id="PF14535"/>
    </source>
</evidence>
<organism evidence="6 10">
    <name type="scientific">Eggerthella lenta</name>
    <name type="common">Eubacterium lentum</name>
    <dbReference type="NCBI Taxonomy" id="84112"/>
    <lineage>
        <taxon>Bacteria</taxon>
        <taxon>Bacillati</taxon>
        <taxon>Actinomycetota</taxon>
        <taxon>Coriobacteriia</taxon>
        <taxon>Eggerthellales</taxon>
        <taxon>Eggerthellaceae</taxon>
        <taxon>Eggerthella</taxon>
    </lineage>
</organism>
<sequence>MAKDIPYDQKYYDPEIECMPRPELEALQLERLKDMVAYAYDNTVYYKRAFDEAGVKPGDIESLDDIAKFPFCDKKTERETQHVGSFFGEMCSVPEEEVIFMATSSGSTGVPTVSPFTQEDFDLWQDTEARLFWQAGMRPNDRYVHGLNFALYVGGPDVIGAQRLGALAIWVGAVPSDRLLFVLKQYQPTIIWTSPSYAWHLGEIAKEKGFDPKEDFNIHTIIVAGEAGGSIKSTREAIENLWGAKVVDFYGLSDIYGACAAACEAHDGLHIVEDQILVETVDPTTGEVLAPGETGELVYTTLCKKARPMIRFRTGDIGYVSTDTCECGRTLARIHVTGRKDEMFIVGAVNVFPSDIEYVVRGLDGLTGEYSIRVYEKNFTCKYEVSVERSLGSDEPYDEVASRTEAALKAHTGVRPAKVIVYDAGKLGTSSEHKASRFIDERGCVTR</sequence>
<dbReference type="InterPro" id="IPR000873">
    <property type="entry name" value="AMP-dep_synth/lig_dom"/>
</dbReference>
<evidence type="ECO:0000313" key="5">
    <source>
        <dbReference type="EMBL" id="RDB80102.1"/>
    </source>
</evidence>
<dbReference type="OMA" id="NIFVAFW"/>
<evidence type="ECO:0000313" key="12">
    <source>
        <dbReference type="Proteomes" id="UP000253970"/>
    </source>
</evidence>
<dbReference type="Gene3D" id="3.30.300.30">
    <property type="match status" value="1"/>
</dbReference>
<evidence type="ECO:0000313" key="4">
    <source>
        <dbReference type="EMBL" id="RDB69600.1"/>
    </source>
</evidence>
<evidence type="ECO:0000313" key="8">
    <source>
        <dbReference type="EMBL" id="TNU96036.1"/>
    </source>
</evidence>
<evidence type="ECO:0000313" key="10">
    <source>
        <dbReference type="Proteomes" id="UP000253857"/>
    </source>
</evidence>
<evidence type="ECO:0000313" key="9">
    <source>
        <dbReference type="Proteomes" id="UP000253752"/>
    </source>
</evidence>
<proteinExistence type="predicted"/>
<feature type="domain" description="AMP-dependent ligase C-terminal" evidence="2">
    <location>
        <begin position="349"/>
        <end position="442"/>
    </location>
</feature>
<dbReference type="EMBL" id="VEVP01000002">
    <property type="protein sequence ID" value="TNU96036.1"/>
    <property type="molecule type" value="Genomic_DNA"/>
</dbReference>
<evidence type="ECO:0000313" key="11">
    <source>
        <dbReference type="Proteomes" id="UP000253915"/>
    </source>
</evidence>
<name>A0A369NS65_EGGLN</name>
<dbReference type="GeneID" id="69509905"/>
<dbReference type="EMBL" id="PPUQ01000002">
    <property type="protein sequence ID" value="RDC41097.1"/>
    <property type="molecule type" value="Genomic_DNA"/>
</dbReference>
<dbReference type="InterPro" id="IPR028154">
    <property type="entry name" value="AMP-dep_Lig_C"/>
</dbReference>
<dbReference type="EMBL" id="PPTY01000006">
    <property type="protein sequence ID" value="RDB87017.1"/>
    <property type="molecule type" value="Genomic_DNA"/>
</dbReference>
<dbReference type="SUPFAM" id="SSF56801">
    <property type="entry name" value="Acetyl-CoA synthetase-like"/>
    <property type="match status" value="1"/>
</dbReference>
<reference evidence="9 10" key="2">
    <citation type="journal article" date="2018" name="Elife">
        <title>Discovery and characterization of a prevalent human gut bacterial enzyme sufficient for the inactivation of a family of plant toxins.</title>
        <authorList>
            <person name="Koppel N."/>
            <person name="Bisanz J.E."/>
            <person name="Pandelia M.E."/>
            <person name="Turnbaugh P.J."/>
            <person name="Balskus E.P."/>
        </authorList>
    </citation>
    <scope>NUCLEOTIDE SEQUENCE [LARGE SCALE GENOMIC DNA]</scope>
    <source>
        <strain evidence="7 11">16A</strain>
        <strain evidence="6 10">FAA1-1-60AUCSF</strain>
        <strain evidence="5 9">MR1 #12</strain>
        <strain evidence="4 12">W1 BHI 6</strain>
    </source>
</reference>
<reference evidence="8 13" key="1">
    <citation type="journal article" date="2005" name="Appl. Environ. Microbiol.">
        <title>Intestinal bacterial communities that produce active estrogen-like compounds enterodiol and enterolactone in humans.</title>
        <authorList>
            <person name="Clavel T."/>
            <person name="Henderson G."/>
            <person name="Alpert C.A."/>
            <person name="Philippe C."/>
            <person name="Rigottier-Gois L."/>
            <person name="Dore J."/>
            <person name="Blaut M."/>
        </authorList>
    </citation>
    <scope>NUCLEOTIDE SEQUENCE [LARGE SCALE GENOMIC DNA]</scope>
    <source>
        <strain evidence="8 13">SECO-MT75m2</strain>
    </source>
</reference>
<evidence type="ECO:0000313" key="13">
    <source>
        <dbReference type="Proteomes" id="UP000312594"/>
    </source>
</evidence>
<reference evidence="3 14" key="4">
    <citation type="submission" date="2019-11" db="EMBL/GenBank/DDBJ databases">
        <title>Whole genome shotgun sequencing (WGS) data from Adlercreutzia equolifaciens ResAG-91, Eggerthella lenta MRI-F36, MRI-F37, MRI-F40, ResAG-49, ResAG-88, ResAG-121, ResAG-145, and Gordonibacter sp. ResAG-5, ResAG-26, ResAG-43, ResAG-50, ResAG-59.</title>
        <authorList>
            <person name="Stoll D.A."/>
            <person name="Danylec N."/>
            <person name="Franz C.M.A.P."/>
            <person name="Huch M."/>
        </authorList>
    </citation>
    <scope>NUCLEOTIDE SEQUENCE [LARGE SCALE GENOMIC DNA]</scope>
    <source>
        <strain evidence="3 14">ResAG-88</strain>
    </source>
</reference>
<evidence type="ECO:0000313" key="14">
    <source>
        <dbReference type="Proteomes" id="UP000436429"/>
    </source>
</evidence>
<dbReference type="Proteomes" id="UP000312594">
    <property type="component" value="Unassembled WGS sequence"/>
</dbReference>
<protein>
    <submittedName>
        <fullName evidence="3">AMP-binding protein</fullName>
    </submittedName>
    <submittedName>
        <fullName evidence="6">Phenylacetate--CoA ligase family protein</fullName>
    </submittedName>
</protein>
<dbReference type="EMBL" id="PPTX01000008">
    <property type="protein sequence ID" value="RDB80102.1"/>
    <property type="molecule type" value="Genomic_DNA"/>
</dbReference>
<feature type="domain" description="AMP-dependent synthetase/ligase" evidence="1">
    <location>
        <begin position="90"/>
        <end position="299"/>
    </location>
</feature>
<dbReference type="Proteomes" id="UP000253857">
    <property type="component" value="Unassembled WGS sequence"/>
</dbReference>
<evidence type="ECO:0000313" key="6">
    <source>
        <dbReference type="EMBL" id="RDB87017.1"/>
    </source>
</evidence>
<reference evidence="8" key="3">
    <citation type="submission" date="2019-06" db="EMBL/GenBank/DDBJ databases">
        <authorList>
            <person name="Bisanz J.E."/>
            <person name="Turnbaugh P.J."/>
        </authorList>
    </citation>
    <scope>NUCLEOTIDE SEQUENCE</scope>
    <source>
        <strain evidence="8">SECO-MT75m2</strain>
    </source>
</reference>